<evidence type="ECO:0000313" key="3">
    <source>
        <dbReference type="Proteomes" id="UP000194632"/>
    </source>
</evidence>
<keyword evidence="1" id="KW-0560">Oxidoreductase</keyword>
<name>A0A243QDH5_9ACTN</name>
<dbReference type="GO" id="GO:0016491">
    <property type="term" value="F:oxidoreductase activity"/>
    <property type="evidence" value="ECO:0007669"/>
    <property type="project" value="UniProtKB-KW"/>
</dbReference>
<dbReference type="InterPro" id="IPR002347">
    <property type="entry name" value="SDR_fam"/>
</dbReference>
<proteinExistence type="predicted"/>
<comment type="caution">
    <text evidence="2">The sequence shown here is derived from an EMBL/GenBank/DDBJ whole genome shotgun (WGS) entry which is preliminary data.</text>
</comment>
<dbReference type="SUPFAM" id="SSF51735">
    <property type="entry name" value="NAD(P)-binding Rossmann-fold domains"/>
    <property type="match status" value="1"/>
</dbReference>
<gene>
    <name evidence="2" type="ORF">CA982_10825</name>
</gene>
<keyword evidence="3" id="KW-1185">Reference proteome</keyword>
<accession>A0A243QDH5</accession>
<dbReference type="Proteomes" id="UP000194632">
    <property type="component" value="Unassembled WGS sequence"/>
</dbReference>
<dbReference type="PANTHER" id="PTHR43157:SF31">
    <property type="entry name" value="PHOSPHATIDYLINOSITOL-GLYCAN BIOSYNTHESIS CLASS F PROTEIN"/>
    <property type="match status" value="1"/>
</dbReference>
<dbReference type="Pfam" id="PF00106">
    <property type="entry name" value="adh_short"/>
    <property type="match status" value="1"/>
</dbReference>
<dbReference type="RefSeq" id="WP_086535340.1">
    <property type="nucleotide sequence ID" value="NZ_NGFO01000010.1"/>
</dbReference>
<evidence type="ECO:0000256" key="1">
    <source>
        <dbReference type="ARBA" id="ARBA00023002"/>
    </source>
</evidence>
<dbReference type="PRINTS" id="PR00081">
    <property type="entry name" value="GDHRDH"/>
</dbReference>
<dbReference type="AlphaFoldDB" id="A0A243QDH5"/>
<dbReference type="STRING" id="417102.CA982_10825"/>
<dbReference type="NCBIfam" id="NF004846">
    <property type="entry name" value="PRK06197.1"/>
    <property type="match status" value="1"/>
</dbReference>
<evidence type="ECO:0000313" key="2">
    <source>
        <dbReference type="EMBL" id="OUC78876.1"/>
    </source>
</evidence>
<sequence>MSGWTNSDVPDQTGRTFVVTGANSGLGYQTAKVLVRAGADVVLACRNTAKADAVASELGPKATVAKLDLADLESVRSFAAGVTGADVLINNAGLMAVPFRRTTDGFEMQIGTNHLGHFALTALLLPKITERVVTVSSTMHQIGNIQLDDLNWEQRRYRRWRAYGDSKMANLMFGKELAARLAAAGSSKKSLIAHPGYASTELQGRSENFSDFFAKLGNKLPIAQPAADGALPQLYAATVPDVESGTFYGPTEMFGMRGAPGRSGYKKAADDAGFRAALWEESERLTGEKFDVGAAG</sequence>
<protein>
    <submittedName>
        <fullName evidence="2">Short-chain dehydrogenase</fullName>
    </submittedName>
</protein>
<dbReference type="PANTHER" id="PTHR43157">
    <property type="entry name" value="PHOSPHATIDYLINOSITOL-GLYCAN BIOSYNTHESIS CLASS F PROTEIN-RELATED"/>
    <property type="match status" value="1"/>
</dbReference>
<dbReference type="EMBL" id="NGFO01000010">
    <property type="protein sequence ID" value="OUC78876.1"/>
    <property type="molecule type" value="Genomic_DNA"/>
</dbReference>
<organism evidence="2 3">
    <name type="scientific">Gordonia lacunae</name>
    <dbReference type="NCBI Taxonomy" id="417102"/>
    <lineage>
        <taxon>Bacteria</taxon>
        <taxon>Bacillati</taxon>
        <taxon>Actinomycetota</taxon>
        <taxon>Actinomycetes</taxon>
        <taxon>Mycobacteriales</taxon>
        <taxon>Gordoniaceae</taxon>
        <taxon>Gordonia</taxon>
    </lineage>
</organism>
<dbReference type="Gene3D" id="3.40.50.720">
    <property type="entry name" value="NAD(P)-binding Rossmann-like Domain"/>
    <property type="match status" value="1"/>
</dbReference>
<dbReference type="OrthoDB" id="4449798at2"/>
<dbReference type="InterPro" id="IPR036291">
    <property type="entry name" value="NAD(P)-bd_dom_sf"/>
</dbReference>
<reference evidence="2 3" key="1">
    <citation type="submission" date="2017-05" db="EMBL/GenBank/DDBJ databases">
        <title>Biotechnological potential of actinobacteria isolated from South African environments.</title>
        <authorList>
            <person name="Le Roes-Hill M."/>
            <person name="Prins A."/>
            <person name="Durrell K.A."/>
        </authorList>
    </citation>
    <scope>NUCLEOTIDE SEQUENCE [LARGE SCALE GENOMIC DNA]</scope>
    <source>
        <strain evidence="2">BS2</strain>
    </source>
</reference>